<sequence length="209" mass="23379">MCDLGASINVMPLSIYETLHAGPLEETGIVIQLADRSVVRPVGVLEDVLVRVNEFVFPADFYVVDMKEESFPNASSVLLGRPFLKTAKTKIDVDDGSLTMEFDGEVIKFNIYDAMRYPSDVSSWCAPWTGGDPLVERTLLTSGGDKIKVVLEHHLDTTQIHESDLTFDTDIEDVVFELDSIQPLPPRVHYLELPTSNSELSPLWLKLLR</sequence>
<dbReference type="PANTHER" id="PTHR33067">
    <property type="entry name" value="RNA-DIRECTED DNA POLYMERASE-RELATED"/>
    <property type="match status" value="1"/>
</dbReference>
<organism evidence="1 2">
    <name type="scientific">Stephania yunnanensis</name>
    <dbReference type="NCBI Taxonomy" id="152371"/>
    <lineage>
        <taxon>Eukaryota</taxon>
        <taxon>Viridiplantae</taxon>
        <taxon>Streptophyta</taxon>
        <taxon>Embryophyta</taxon>
        <taxon>Tracheophyta</taxon>
        <taxon>Spermatophyta</taxon>
        <taxon>Magnoliopsida</taxon>
        <taxon>Ranunculales</taxon>
        <taxon>Menispermaceae</taxon>
        <taxon>Menispermoideae</taxon>
        <taxon>Cissampelideae</taxon>
        <taxon>Stephania</taxon>
    </lineage>
</organism>
<protein>
    <submittedName>
        <fullName evidence="1">Uncharacterized protein</fullName>
    </submittedName>
</protein>
<comment type="caution">
    <text evidence="1">The sequence shown here is derived from an EMBL/GenBank/DDBJ whole genome shotgun (WGS) entry which is preliminary data.</text>
</comment>
<dbReference type="CDD" id="cd00303">
    <property type="entry name" value="retropepsin_like"/>
    <property type="match status" value="1"/>
</dbReference>
<dbReference type="InterPro" id="IPR021109">
    <property type="entry name" value="Peptidase_aspartic_dom_sf"/>
</dbReference>
<proteinExistence type="predicted"/>
<dbReference type="EMBL" id="JBBNAF010000005">
    <property type="protein sequence ID" value="KAK9143489.1"/>
    <property type="molecule type" value="Genomic_DNA"/>
</dbReference>
<evidence type="ECO:0000313" key="2">
    <source>
        <dbReference type="Proteomes" id="UP001420932"/>
    </source>
</evidence>
<accession>A0AAP0K130</accession>
<evidence type="ECO:0000313" key="1">
    <source>
        <dbReference type="EMBL" id="KAK9143489.1"/>
    </source>
</evidence>
<keyword evidence="2" id="KW-1185">Reference proteome</keyword>
<name>A0AAP0K130_9MAGN</name>
<dbReference type="AlphaFoldDB" id="A0AAP0K130"/>
<gene>
    <name evidence="1" type="ORF">Syun_012889</name>
</gene>
<dbReference type="PANTHER" id="PTHR33067:SF15">
    <property type="entry name" value="RNA-DIRECTED DNA POLYMERASE"/>
    <property type="match status" value="1"/>
</dbReference>
<dbReference type="Proteomes" id="UP001420932">
    <property type="component" value="Unassembled WGS sequence"/>
</dbReference>
<reference evidence="1 2" key="1">
    <citation type="submission" date="2024-01" db="EMBL/GenBank/DDBJ databases">
        <title>Genome assemblies of Stephania.</title>
        <authorList>
            <person name="Yang L."/>
        </authorList>
    </citation>
    <scope>NUCLEOTIDE SEQUENCE [LARGE SCALE GENOMIC DNA]</scope>
    <source>
        <strain evidence="1">YNDBR</strain>
        <tissue evidence="1">Leaf</tissue>
    </source>
</reference>
<dbReference type="Gene3D" id="2.40.70.10">
    <property type="entry name" value="Acid Proteases"/>
    <property type="match status" value="1"/>
</dbReference>